<proteinExistence type="inferred from homology"/>
<evidence type="ECO:0000313" key="2">
    <source>
        <dbReference type="EMBL" id="KAK0665286.1"/>
    </source>
</evidence>
<dbReference type="PANTHER" id="PTHR22767">
    <property type="entry name" value="N-TERMINAL ACETYLTRANSFERASE-RELATED"/>
    <property type="match status" value="1"/>
</dbReference>
<comment type="similarity">
    <text evidence="1">Belongs to the MDM20/NAA25 family.</text>
</comment>
<keyword evidence="3" id="KW-1185">Reference proteome</keyword>
<accession>A0AA39Z7P8</accession>
<dbReference type="InterPro" id="IPR019183">
    <property type="entry name" value="NAA25_NatB_aux_su"/>
</dbReference>
<name>A0AA39Z7P8_9PEZI</name>
<protein>
    <submittedName>
        <fullName evidence="2">N-acetyltransferase B complex non catalytic subunit-domain-containing protein</fullName>
    </submittedName>
</protein>
<evidence type="ECO:0000313" key="3">
    <source>
        <dbReference type="Proteomes" id="UP001174997"/>
    </source>
</evidence>
<gene>
    <name evidence="2" type="ORF">QBC41DRAFT_283234</name>
</gene>
<sequence>MAYNKYRYGPPALKNSVDMQLQSAFSDGNWSTVVRLAAKRFATFKDPYYEAIKVSTEAQLQGTAEKCAVLVHVDELVKSKKTPDIDTLDLYEWACQDFIGYEVDFAETFGPLRARWVKANASSPMAASCLQGCLEQWDLVSAQQIAATLDKTYANTTDRRYMFWNITLTFLLSISPQCTEASRKVYSLLTVRQLQKAADITESSDKLEKTDRGLLTEEEVCLYYRVLLSHGTKEEFLARLKSPKLGAISQLKQGHKLLFCECLDALETWGEWDTIYELCRDALKLGLDGSSTPFFVCDLRIWKKFVAAATEATNTDAALDEVQDVLKQFIELKDTATPMYKKNISLALLETTFRLPSTTINPNHENTALSPKVIQIGLFLDQYYERFAAYDDVKGYVAELGYEEAKTFLEDVLPRITGEDPTKAQQIIIKALECRLRYTLTTCPQTLSPHPTVVEGTDQGKPFQCRVCSNLAKSPCERCLKKLIIDAANAYSQITSDKELLADIPKLDRDPRLDLALVMGNSLLKLSGLRPGLSNFAQSLWQDVQPNILLQALLLLDTQLKVTPNDNGLRLLLVQLYLLFGCASYAHTLWVPLDVKRTIQDALSPLFFDRISSISPGLFQGIRPLMEPLRAYYSQSLRDPSPVRIWDAFSSGSYTSILGMAEYDKKLRTSCTLVMTLVEERRATRLFGGKLDVDIDDHILATDILEDTTLVHETDYGSFPNLESANGPPIQEYIRLGPGPSNERSHLSFLAEQYLDLLTYTPPKDYKPSKPAEAAARDKAYALETLTRIHTSLTDFLHKPATPKLLTPAETNYHTALSLLSALVLTALSLPKSEASVPKLVSQTTQSLKTTLTTLRTGLLSPRSAVPVTTQQAVSSLCDMHSFASVRDIAVAVKLSAAFVLSHHEKETARDKSGKSGLHREVVAEMKALESAASKTLADAKGHVGVLKGVMNESGWLDRLLDVVLGEEDKQLDQLTEKVSEVVDGRGGAEEWAGKVVDSWREGVKGWGLVRFE</sequence>
<dbReference type="AlphaFoldDB" id="A0AA39Z7P8"/>
<dbReference type="Pfam" id="PF09797">
    <property type="entry name" value="NatB_MDM20"/>
    <property type="match status" value="1"/>
</dbReference>
<comment type="caution">
    <text evidence="2">The sequence shown here is derived from an EMBL/GenBank/DDBJ whole genome shotgun (WGS) entry which is preliminary data.</text>
</comment>
<dbReference type="PANTHER" id="PTHR22767:SF3">
    <property type="entry name" value="N-ALPHA-ACETYLTRANSFERASE 25, NATB AUXILIARY SUBUNIT"/>
    <property type="match status" value="1"/>
</dbReference>
<organism evidence="2 3">
    <name type="scientific">Cercophora samala</name>
    <dbReference type="NCBI Taxonomy" id="330535"/>
    <lineage>
        <taxon>Eukaryota</taxon>
        <taxon>Fungi</taxon>
        <taxon>Dikarya</taxon>
        <taxon>Ascomycota</taxon>
        <taxon>Pezizomycotina</taxon>
        <taxon>Sordariomycetes</taxon>
        <taxon>Sordariomycetidae</taxon>
        <taxon>Sordariales</taxon>
        <taxon>Lasiosphaeriaceae</taxon>
        <taxon>Cercophora</taxon>
    </lineage>
</organism>
<evidence type="ECO:0000256" key="1">
    <source>
        <dbReference type="ARBA" id="ARBA00006298"/>
    </source>
</evidence>
<dbReference type="Proteomes" id="UP001174997">
    <property type="component" value="Unassembled WGS sequence"/>
</dbReference>
<dbReference type="EMBL" id="JAULSY010000113">
    <property type="protein sequence ID" value="KAK0665286.1"/>
    <property type="molecule type" value="Genomic_DNA"/>
</dbReference>
<reference evidence="2" key="1">
    <citation type="submission" date="2023-06" db="EMBL/GenBank/DDBJ databases">
        <title>Genome-scale phylogeny and comparative genomics of the fungal order Sordariales.</title>
        <authorList>
            <consortium name="Lawrence Berkeley National Laboratory"/>
            <person name="Hensen N."/>
            <person name="Bonometti L."/>
            <person name="Westerberg I."/>
            <person name="Brannstrom I.O."/>
            <person name="Guillou S."/>
            <person name="Cros-Aarteil S."/>
            <person name="Calhoun S."/>
            <person name="Haridas S."/>
            <person name="Kuo A."/>
            <person name="Mondo S."/>
            <person name="Pangilinan J."/>
            <person name="Riley R."/>
            <person name="Labutti K."/>
            <person name="Andreopoulos B."/>
            <person name="Lipzen A."/>
            <person name="Chen C."/>
            <person name="Yanf M."/>
            <person name="Daum C."/>
            <person name="Ng V."/>
            <person name="Clum A."/>
            <person name="Steindorff A."/>
            <person name="Ohm R."/>
            <person name="Martin F."/>
            <person name="Silar P."/>
            <person name="Natvig D."/>
            <person name="Lalanne C."/>
            <person name="Gautier V."/>
            <person name="Ament-Velasquez S.L."/>
            <person name="Kruys A."/>
            <person name="Hutchinson M.I."/>
            <person name="Powell A.J."/>
            <person name="Barry K."/>
            <person name="Miller A.N."/>
            <person name="Grigoriev I.V."/>
            <person name="Debuchy R."/>
            <person name="Gladieux P."/>
            <person name="Thoren M.H."/>
            <person name="Johannesson H."/>
        </authorList>
    </citation>
    <scope>NUCLEOTIDE SEQUENCE</scope>
    <source>
        <strain evidence="2">CBS 307.81</strain>
    </source>
</reference>
<dbReference type="GO" id="GO:0031416">
    <property type="term" value="C:NatB complex"/>
    <property type="evidence" value="ECO:0007669"/>
    <property type="project" value="TreeGrafter"/>
</dbReference>